<name>A0ABM9AQF9_9BACT</name>
<proteinExistence type="predicted"/>
<evidence type="ECO:0000313" key="1">
    <source>
        <dbReference type="EMBL" id="CAH0995876.1"/>
    </source>
</evidence>
<dbReference type="RefSeq" id="WP_238806452.1">
    <property type="nucleotide sequence ID" value="NZ_CAKLPY010000002.1"/>
</dbReference>
<sequence>MSTQDYLNGICYSKYYTNIYPILHTYMPINMLSLKSLMNGDLFFNQPSNFNDPYDCYPFDEIDLSEIDIQGYRNSCKSTLGVNNLLDIFDENPSKYIKDELNEVLNNIGVKCFSKNDDNMLMWGHYAEKHQGMCLTFDASKDKEFFYAKSVTLQGERSEKCSAGSLENYLYEVDYLEEFIPFDYAQETKFGWDLEMRKMYYVIGVKSIDWKYEEEIRIVSSLQKNNGKFKQNIKYKKEALTAIKFGLKCNENDINMVKKIVKNSEYHHVEFLKAQLVHPKNKGYGIEFEAV</sequence>
<comment type="caution">
    <text evidence="1">The sequence shown here is derived from an EMBL/GenBank/DDBJ whole genome shotgun (WGS) entry which is preliminary data.</text>
</comment>
<protein>
    <recommendedName>
        <fullName evidence="3">DUF2971 domain-containing protein</fullName>
    </recommendedName>
</protein>
<reference evidence="1" key="1">
    <citation type="submission" date="2021-12" db="EMBL/GenBank/DDBJ databases">
        <authorList>
            <person name="Rodrigo-Torres L."/>
            <person name="Arahal R. D."/>
            <person name="Lucena T."/>
        </authorList>
    </citation>
    <scope>NUCLEOTIDE SEQUENCE</scope>
    <source>
        <strain evidence="1">CECT 8858</strain>
    </source>
</reference>
<evidence type="ECO:0008006" key="3">
    <source>
        <dbReference type="Google" id="ProtNLM"/>
    </source>
</evidence>
<dbReference type="EMBL" id="CAKLPY010000002">
    <property type="protein sequence ID" value="CAH0995876.1"/>
    <property type="molecule type" value="Genomic_DNA"/>
</dbReference>
<evidence type="ECO:0000313" key="2">
    <source>
        <dbReference type="Proteomes" id="UP000837932"/>
    </source>
</evidence>
<accession>A0ABM9AQF9</accession>
<dbReference type="Pfam" id="PF11185">
    <property type="entry name" value="DUF2971"/>
    <property type="match status" value="1"/>
</dbReference>
<dbReference type="Proteomes" id="UP000837932">
    <property type="component" value="Unassembled WGS sequence"/>
</dbReference>
<organism evidence="1 2">
    <name type="scientific">Emticicia aquatica</name>
    <dbReference type="NCBI Taxonomy" id="1681835"/>
    <lineage>
        <taxon>Bacteria</taxon>
        <taxon>Pseudomonadati</taxon>
        <taxon>Bacteroidota</taxon>
        <taxon>Cytophagia</taxon>
        <taxon>Cytophagales</taxon>
        <taxon>Leadbetterellaceae</taxon>
        <taxon>Emticicia</taxon>
    </lineage>
</organism>
<keyword evidence="2" id="KW-1185">Reference proteome</keyword>
<gene>
    <name evidence="1" type="ORF">EMA8858_02004</name>
</gene>
<dbReference type="InterPro" id="IPR021352">
    <property type="entry name" value="DUF2971"/>
</dbReference>